<evidence type="ECO:0008006" key="3">
    <source>
        <dbReference type="Google" id="ProtNLM"/>
    </source>
</evidence>
<dbReference type="EMBL" id="QXHD01000004">
    <property type="protein sequence ID" value="NEZ55087.1"/>
    <property type="molecule type" value="Genomic_DNA"/>
</dbReference>
<keyword evidence="2" id="KW-1185">Reference proteome</keyword>
<reference evidence="1 2" key="1">
    <citation type="journal article" date="2020" name="Microb. Ecol.">
        <title>Ecogenomics of the Marine Benthic Filamentous Cyanobacterium Adonisia.</title>
        <authorList>
            <person name="Walter J.M."/>
            <person name="Coutinho F.H."/>
            <person name="Leomil L."/>
            <person name="Hargreaves P.I."/>
            <person name="Campeao M.E."/>
            <person name="Vieira V.V."/>
            <person name="Silva B.S."/>
            <person name="Fistarol G.O."/>
            <person name="Salomon P.S."/>
            <person name="Sawabe T."/>
            <person name="Mino S."/>
            <person name="Hosokawa M."/>
            <person name="Miyashita H."/>
            <person name="Maruyama F."/>
            <person name="van Verk M.C."/>
            <person name="Dutilh B.E."/>
            <person name="Thompson C.C."/>
            <person name="Thompson F.L."/>
        </authorList>
    </citation>
    <scope>NUCLEOTIDE SEQUENCE [LARGE SCALE GENOMIC DNA]</scope>
    <source>
        <strain evidence="1 2">CCMR0081</strain>
    </source>
</reference>
<sequence>MTSNISDIQKTIDNKSDALNFLLVALIASNSRFQRYYPLSQLFNYQLGLFPDLLNTLKRLVNQGWLRHTSEPEKPAIYQITPLGQEELSQVDMDSVFQQLEEDVKNTKLLSALQKML</sequence>
<dbReference type="InterPro" id="IPR036390">
    <property type="entry name" value="WH_DNA-bd_sf"/>
</dbReference>
<accession>A0A6M0RFQ6</accession>
<dbReference type="Gene3D" id="1.10.10.10">
    <property type="entry name" value="Winged helix-like DNA-binding domain superfamily/Winged helix DNA-binding domain"/>
    <property type="match status" value="1"/>
</dbReference>
<proteinExistence type="predicted"/>
<gene>
    <name evidence="1" type="ORF">DXZ20_05220</name>
</gene>
<organism evidence="1 2">
    <name type="scientific">Adonisia turfae CCMR0081</name>
    <dbReference type="NCBI Taxonomy" id="2292702"/>
    <lineage>
        <taxon>Bacteria</taxon>
        <taxon>Bacillati</taxon>
        <taxon>Cyanobacteriota</taxon>
        <taxon>Adonisia</taxon>
        <taxon>Adonisia turfae</taxon>
    </lineage>
</organism>
<dbReference type="Proteomes" id="UP000481033">
    <property type="component" value="Unassembled WGS sequence"/>
</dbReference>
<dbReference type="SUPFAM" id="SSF46785">
    <property type="entry name" value="Winged helix' DNA-binding domain"/>
    <property type="match status" value="1"/>
</dbReference>
<dbReference type="AlphaFoldDB" id="A0A6M0RFQ6"/>
<protein>
    <recommendedName>
        <fullName evidence="3">PadR family transcriptional regulator</fullName>
    </recommendedName>
</protein>
<evidence type="ECO:0000313" key="2">
    <source>
        <dbReference type="Proteomes" id="UP000481033"/>
    </source>
</evidence>
<dbReference type="RefSeq" id="WP_163662195.1">
    <property type="nucleotide sequence ID" value="NZ_QXHD01000004.1"/>
</dbReference>
<name>A0A6M0RFQ6_9CYAN</name>
<dbReference type="InterPro" id="IPR036388">
    <property type="entry name" value="WH-like_DNA-bd_sf"/>
</dbReference>
<comment type="caution">
    <text evidence="1">The sequence shown here is derived from an EMBL/GenBank/DDBJ whole genome shotgun (WGS) entry which is preliminary data.</text>
</comment>
<evidence type="ECO:0000313" key="1">
    <source>
        <dbReference type="EMBL" id="NEZ55087.1"/>
    </source>
</evidence>